<keyword evidence="1" id="KW-0175">Coiled coil</keyword>
<dbReference type="KEGG" id="bpg:Bathy04g03350"/>
<dbReference type="GeneID" id="19016361"/>
<feature type="region of interest" description="Disordered" evidence="2">
    <location>
        <begin position="292"/>
        <end position="311"/>
    </location>
</feature>
<dbReference type="RefSeq" id="XP_007513454.1">
    <property type="nucleotide sequence ID" value="XM_007513392.1"/>
</dbReference>
<evidence type="ECO:0000256" key="1">
    <source>
        <dbReference type="SAM" id="Coils"/>
    </source>
</evidence>
<dbReference type="EMBL" id="FO082275">
    <property type="protein sequence ID" value="CCO15979.1"/>
    <property type="molecule type" value="Genomic_DNA"/>
</dbReference>
<gene>
    <name evidence="3" type="ORF">Bathy04g03350</name>
</gene>
<proteinExistence type="predicted"/>
<dbReference type="OrthoDB" id="498936at2759"/>
<dbReference type="Proteomes" id="UP000198341">
    <property type="component" value="Chromosome 4"/>
</dbReference>
<accession>K8EDD0</accession>
<evidence type="ECO:0000256" key="2">
    <source>
        <dbReference type="SAM" id="MobiDB-lite"/>
    </source>
</evidence>
<evidence type="ECO:0000313" key="4">
    <source>
        <dbReference type="Proteomes" id="UP000198341"/>
    </source>
</evidence>
<feature type="coiled-coil region" evidence="1">
    <location>
        <begin position="70"/>
        <end position="164"/>
    </location>
</feature>
<name>K8EDD0_9CHLO</name>
<sequence length="397" mass="44755">MEFTKKFHQFGSFASNIVNNTKNVQMPNNPGQVFCIGAGLLGTVVIKVTKKKKTTFVHPHEEYEHALERVKSAESRIEAVSSLLREMTSECKETKEELSMVVSQKNAIERMLEELEKAKEQAERASRDLQKSVNVLTSELETNKERHVEKVKQWRNEIVSYREKTQENFLAEIVGLVSDMDNDIQIEVVPHSALLPHERAEVHLKEGEREWEHNPRFALEDSARLSVLANCGKSAKDMKQVKAEKILSHATQKVESPAHVKKVATPTRKAFARITNNQVTKNITEKIITKTTSMKPKPPPTKKGMLSSSPDAKISNKEFGEMLYFDFENNNADNKATVGKLAGAKAKFMAKWNSSKAGAVAETAFGVSDVKRAFKINGQFEEIEYVSPRRTDLSIVR</sequence>
<protein>
    <submittedName>
        <fullName evidence="3">Uncharacterized protein</fullName>
    </submittedName>
</protein>
<organism evidence="3 4">
    <name type="scientific">Bathycoccus prasinos</name>
    <dbReference type="NCBI Taxonomy" id="41875"/>
    <lineage>
        <taxon>Eukaryota</taxon>
        <taxon>Viridiplantae</taxon>
        <taxon>Chlorophyta</taxon>
        <taxon>Mamiellophyceae</taxon>
        <taxon>Mamiellales</taxon>
        <taxon>Bathycoccaceae</taxon>
        <taxon>Bathycoccus</taxon>
    </lineage>
</organism>
<reference evidence="3 4" key="1">
    <citation type="submission" date="2011-10" db="EMBL/GenBank/DDBJ databases">
        <authorList>
            <person name="Genoscope - CEA"/>
        </authorList>
    </citation>
    <scope>NUCLEOTIDE SEQUENCE [LARGE SCALE GENOMIC DNA]</scope>
    <source>
        <strain evidence="3 4">RCC 1105</strain>
    </source>
</reference>
<evidence type="ECO:0000313" key="3">
    <source>
        <dbReference type="EMBL" id="CCO15979.1"/>
    </source>
</evidence>
<dbReference type="AlphaFoldDB" id="K8EDD0"/>
<keyword evidence="4" id="KW-1185">Reference proteome</keyword>